<comment type="caution">
    <text evidence="3">The sequence shown here is derived from an EMBL/GenBank/DDBJ whole genome shotgun (WGS) entry which is preliminary data.</text>
</comment>
<dbReference type="Pfam" id="PF12146">
    <property type="entry name" value="Hydrolase_4"/>
    <property type="match status" value="1"/>
</dbReference>
<evidence type="ECO:0000313" key="3">
    <source>
        <dbReference type="EMBL" id="GAA0720287.1"/>
    </source>
</evidence>
<dbReference type="Proteomes" id="UP001501758">
    <property type="component" value="Unassembled WGS sequence"/>
</dbReference>
<dbReference type="SUPFAM" id="SSF53474">
    <property type="entry name" value="alpha/beta-Hydrolases"/>
    <property type="match status" value="1"/>
</dbReference>
<evidence type="ECO:0000313" key="4">
    <source>
        <dbReference type="Proteomes" id="UP001501758"/>
    </source>
</evidence>
<reference evidence="4" key="1">
    <citation type="journal article" date="2019" name="Int. J. Syst. Evol. Microbiol.">
        <title>The Global Catalogue of Microorganisms (GCM) 10K type strain sequencing project: providing services to taxonomists for standard genome sequencing and annotation.</title>
        <authorList>
            <consortium name="The Broad Institute Genomics Platform"/>
            <consortium name="The Broad Institute Genome Sequencing Center for Infectious Disease"/>
            <person name="Wu L."/>
            <person name="Ma J."/>
        </authorList>
    </citation>
    <scope>NUCLEOTIDE SEQUENCE [LARGE SCALE GENOMIC DNA]</scope>
    <source>
        <strain evidence="4">JCM 15974</strain>
    </source>
</reference>
<dbReference type="InterPro" id="IPR022742">
    <property type="entry name" value="Hydrolase_4"/>
</dbReference>
<dbReference type="PANTHER" id="PTHR43265:SF1">
    <property type="entry name" value="ESTERASE ESTD"/>
    <property type="match status" value="1"/>
</dbReference>
<feature type="domain" description="Serine aminopeptidase S33" evidence="2">
    <location>
        <begin position="171"/>
        <end position="405"/>
    </location>
</feature>
<dbReference type="PROSITE" id="PS00708">
    <property type="entry name" value="PRO_ENDOPEP_SER"/>
    <property type="match status" value="1"/>
</dbReference>
<dbReference type="InterPro" id="IPR053145">
    <property type="entry name" value="AB_hydrolase_Est10"/>
</dbReference>
<dbReference type="InterPro" id="IPR029058">
    <property type="entry name" value="AB_hydrolase_fold"/>
</dbReference>
<keyword evidence="1 3" id="KW-0378">Hydrolase</keyword>
<evidence type="ECO:0000259" key="2">
    <source>
        <dbReference type="Pfam" id="PF12146"/>
    </source>
</evidence>
<dbReference type="GO" id="GO:0016787">
    <property type="term" value="F:hydrolase activity"/>
    <property type="evidence" value="ECO:0007669"/>
    <property type="project" value="UniProtKB-KW"/>
</dbReference>
<dbReference type="Gene3D" id="3.40.50.1820">
    <property type="entry name" value="alpha/beta hydrolase"/>
    <property type="match status" value="1"/>
</dbReference>
<keyword evidence="4" id="KW-1185">Reference proteome</keyword>
<protein>
    <submittedName>
        <fullName evidence="3">Alpha/beta fold hydrolase</fullName>
    </submittedName>
</protein>
<dbReference type="PANTHER" id="PTHR43265">
    <property type="entry name" value="ESTERASE ESTD"/>
    <property type="match status" value="1"/>
</dbReference>
<proteinExistence type="predicted"/>
<dbReference type="EMBL" id="BAAAGE010000002">
    <property type="protein sequence ID" value="GAA0720287.1"/>
    <property type="molecule type" value="Genomic_DNA"/>
</dbReference>
<organism evidence="3 4">
    <name type="scientific">Aquimarina litoralis</name>
    <dbReference type="NCBI Taxonomy" id="584605"/>
    <lineage>
        <taxon>Bacteria</taxon>
        <taxon>Pseudomonadati</taxon>
        <taxon>Bacteroidota</taxon>
        <taxon>Flavobacteriia</taxon>
        <taxon>Flavobacteriales</taxon>
        <taxon>Flavobacteriaceae</taxon>
        <taxon>Aquimarina</taxon>
    </lineage>
</organism>
<evidence type="ECO:0000256" key="1">
    <source>
        <dbReference type="ARBA" id="ARBA00022801"/>
    </source>
</evidence>
<accession>A0ABP3U1M3</accession>
<dbReference type="InterPro" id="IPR002471">
    <property type="entry name" value="Pept_S9_AS"/>
</dbReference>
<sequence length="442" mass="48814">MYSSYAQDFSGDWKGTVDIRGSKLDIAFHIEKVDTIYTTTLDIPAQGLNGAKASNTKVDNTSVIIIFSDLKLTYEGSLNYNGEIIGNMKQGGFPIPLNLKRGTVILKRPQEPKPPFNYYSEEITFVSDADNVSLKGTLTLPEKDGQFPLVIIVSGSGPQNRDGDMFGHKPYLVLADHLTKNGIAVFRFDERGVGESGGDFSKVTIELSSLDVKSAMDFLKERREINNAKIGLIGHSIGGIVAPKVASENKKISFLVLLAAPGVPGDQLMLSQKAAFEKDMGFNELQIQQGQKLVEKAYDIIKEAKLDNQSLKDSIHSYYKNKYGNLFPENQRKALVNQITSYEVASFIRSRPSEYLEKIKIPVLALNGDKDLQVLPKENLAAIKAALDKAGNANVEIMELKSLNHLFQEATRGSLGEYSEIEQTFSPIALDVLTAWIKEQVK</sequence>
<name>A0ABP3U1M3_9FLAO</name>
<gene>
    <name evidence="3" type="ORF">GCM10009430_20290</name>
</gene>